<dbReference type="Proteomes" id="UP000002762">
    <property type="component" value="Unassembled WGS sequence"/>
</dbReference>
<dbReference type="AlphaFoldDB" id="J4UFU4"/>
<dbReference type="RefSeq" id="XP_008602850.1">
    <property type="nucleotide sequence ID" value="XM_008604628.1"/>
</dbReference>
<protein>
    <submittedName>
        <fullName evidence="1">Uncharacterized protein</fullName>
    </submittedName>
</protein>
<sequence>MSTVTKRNLDALQSELEEHGAVQKCHKTAHQNEDLSLERDAPAVKRTIDVFAAKPVDGQEHQETADQEIPLTPRAQIATPTEPVADNEFEDILSRISFTDLKSCFRVLLSDHVTASTAKLQLQAYNEKAWFTERVRLKEMADRIRTSAKTATTSAERYACTTKALCDLDMWGKAINPCLRPAYDIWKAKAGPQANGPQTAFDLLIDIANMAVFTEWRSGCASVVGDEESNDYTHEDIDKMLVGILQELGQGKDMEHWVKTEENVARLARINELRGRMLGAWDTPLSYRYEYAAQLLSTGKLSSKPEPLDLKYLGHRPILIGLEYRRGGGRKRGGRR</sequence>
<evidence type="ECO:0000313" key="2">
    <source>
        <dbReference type="Proteomes" id="UP000002762"/>
    </source>
</evidence>
<accession>J4UFU4</accession>
<gene>
    <name evidence="1" type="ORF">BBA_09531</name>
</gene>
<dbReference type="HOGENOM" id="CLU_826357_0_0_1"/>
<proteinExistence type="predicted"/>
<dbReference type="InParanoid" id="J4UFU4"/>
<reference evidence="1 2" key="1">
    <citation type="journal article" date="2012" name="Sci. Rep.">
        <title>Genomic perspectives on the evolution of fungal entomopathogenicity in Beauveria bassiana.</title>
        <authorList>
            <person name="Xiao G."/>
            <person name="Ying S.H."/>
            <person name="Zheng P."/>
            <person name="Wang Z.L."/>
            <person name="Zhang S."/>
            <person name="Xie X.Q."/>
            <person name="Shang Y."/>
            <person name="St Leger R.J."/>
            <person name="Zhao G.P."/>
            <person name="Wang C."/>
            <person name="Feng M.G."/>
        </authorList>
    </citation>
    <scope>NUCLEOTIDE SEQUENCE [LARGE SCALE GENOMIC DNA]</scope>
    <source>
        <strain evidence="1 2">ARSEF 2860</strain>
    </source>
</reference>
<dbReference type="GeneID" id="19892543"/>
<dbReference type="EMBL" id="JH725206">
    <property type="protein sequence ID" value="EJP61507.1"/>
    <property type="molecule type" value="Genomic_DNA"/>
</dbReference>
<organism evidence="1 2">
    <name type="scientific">Beauveria bassiana (strain ARSEF 2860)</name>
    <name type="common">White muscardine disease fungus</name>
    <name type="synonym">Tritirachium shiotae</name>
    <dbReference type="NCBI Taxonomy" id="655819"/>
    <lineage>
        <taxon>Eukaryota</taxon>
        <taxon>Fungi</taxon>
        <taxon>Dikarya</taxon>
        <taxon>Ascomycota</taxon>
        <taxon>Pezizomycotina</taxon>
        <taxon>Sordariomycetes</taxon>
        <taxon>Hypocreomycetidae</taxon>
        <taxon>Hypocreales</taxon>
        <taxon>Cordycipitaceae</taxon>
        <taxon>Beauveria</taxon>
    </lineage>
</organism>
<keyword evidence="2" id="KW-1185">Reference proteome</keyword>
<name>J4UFU4_BEAB2</name>
<evidence type="ECO:0000313" key="1">
    <source>
        <dbReference type="EMBL" id="EJP61507.1"/>
    </source>
</evidence>